<keyword evidence="13" id="KW-0472">Membrane</keyword>
<organism evidence="16 17">
    <name type="scientific">Diploscapter pachys</name>
    <dbReference type="NCBI Taxonomy" id="2018661"/>
    <lineage>
        <taxon>Eukaryota</taxon>
        <taxon>Metazoa</taxon>
        <taxon>Ecdysozoa</taxon>
        <taxon>Nematoda</taxon>
        <taxon>Chromadorea</taxon>
        <taxon>Rhabditida</taxon>
        <taxon>Rhabditina</taxon>
        <taxon>Rhabditomorpha</taxon>
        <taxon>Rhabditoidea</taxon>
        <taxon>Rhabditidae</taxon>
        <taxon>Diploscapter</taxon>
    </lineage>
</organism>
<evidence type="ECO:0000256" key="13">
    <source>
        <dbReference type="SAM" id="Phobius"/>
    </source>
</evidence>
<evidence type="ECO:0000256" key="10">
    <source>
        <dbReference type="ARBA" id="ARBA00023180"/>
    </source>
</evidence>
<feature type="domain" description="Peptidase A1" evidence="15">
    <location>
        <begin position="71"/>
        <end position="385"/>
    </location>
</feature>
<keyword evidence="13" id="KW-0812">Transmembrane</keyword>
<dbReference type="InterPro" id="IPR001969">
    <property type="entry name" value="Aspartic_peptidase_AS"/>
</dbReference>
<dbReference type="EMBL" id="LIAE01006672">
    <property type="protein sequence ID" value="PAV86386.1"/>
    <property type="molecule type" value="Genomic_DNA"/>
</dbReference>
<feature type="transmembrane region" description="Helical" evidence="13">
    <location>
        <begin position="579"/>
        <end position="601"/>
    </location>
</feature>
<dbReference type="InterPro" id="IPR001461">
    <property type="entry name" value="Aspartic_peptidase_A1"/>
</dbReference>
<comment type="similarity">
    <text evidence="2 12">Belongs to the peptidase A1 family.</text>
</comment>
<dbReference type="PRINTS" id="PR00792">
    <property type="entry name" value="PEPSIN"/>
</dbReference>
<dbReference type="PROSITE" id="PS51767">
    <property type="entry name" value="PEPTIDASE_A1"/>
    <property type="match status" value="1"/>
</dbReference>
<dbReference type="GO" id="GO:0006508">
    <property type="term" value="P:proteolysis"/>
    <property type="evidence" value="ECO:0007669"/>
    <property type="project" value="UniProtKB-KW"/>
</dbReference>
<dbReference type="PROSITE" id="PS00141">
    <property type="entry name" value="ASP_PROTEASE"/>
    <property type="match status" value="1"/>
</dbReference>
<evidence type="ECO:0000256" key="9">
    <source>
        <dbReference type="ARBA" id="ARBA00023157"/>
    </source>
</evidence>
<dbReference type="GO" id="GO:0004190">
    <property type="term" value="F:aspartic-type endopeptidase activity"/>
    <property type="evidence" value="ECO:0007669"/>
    <property type="project" value="UniProtKB-KW"/>
</dbReference>
<evidence type="ECO:0000256" key="8">
    <source>
        <dbReference type="ARBA" id="ARBA00023145"/>
    </source>
</evidence>
<evidence type="ECO:0000313" key="16">
    <source>
        <dbReference type="EMBL" id="PAV86386.1"/>
    </source>
</evidence>
<dbReference type="InterPro" id="IPR021109">
    <property type="entry name" value="Peptidase_aspartic_dom_sf"/>
</dbReference>
<dbReference type="InterPro" id="IPR033121">
    <property type="entry name" value="PEPTIDASE_A1"/>
</dbReference>
<keyword evidence="4 12" id="KW-0645">Protease</keyword>
<evidence type="ECO:0000313" key="17">
    <source>
        <dbReference type="Proteomes" id="UP000218231"/>
    </source>
</evidence>
<evidence type="ECO:0000259" key="15">
    <source>
        <dbReference type="PROSITE" id="PS51767"/>
    </source>
</evidence>
<dbReference type="Proteomes" id="UP000218231">
    <property type="component" value="Unassembled WGS sequence"/>
</dbReference>
<keyword evidence="5 14" id="KW-0732">Signal</keyword>
<keyword evidence="10" id="KW-0325">Glycoprotein</keyword>
<dbReference type="OrthoDB" id="5826678at2759"/>
<sequence>MRTAVLLLALAAVLYAKIFKIETYNAGSNRARLIKKGLYQDYLHETNQLRSRHEVLASGSQPFIDYYDDFYLGNITLGTPPQQVTVVLDTGSSNLWVIDAACNTQACNGYPQSGYKKHKFATTASSTFVKEDTNFSIQYGSGSCSGYQGKDTITFGGLTVQVQEFGVATTLADVFGYQPMDGIFGLGWPALAVNKVVPPMQNVLSQLDAPLFTVWLDRKLNIDMGGAAGLITYGALDTANCASTVNYVPLSAETYWQFKIQAFEIGTYSESMSEDVISDTGTSWIGAPNTVVTNVVKQTGATFDWLNEIYTMYSQPDLIWTINNVQYKVPSVEYVLDLQLGNGKCALTWFGFSGGGFGPSWIMGDTWIRTYCNVYDIGNKQIGFAKAFHSGLSSDSPMTDGENEFVTEFAAGFFAGAGNCFPDQNDPEMFVIGKAGYVDGNSMWQDGEPMNYAPQAGCPTLYMPFNGYTFVIAVIDSHGKVCWQAIDNTNFDDLPTLNMMLSPLLRFRVGTLLVRRWASSATGAVPYARIQLKKPEGEEGYFEYSRNPSRDPKWKGPVPQEGNFPVTFLTRRLGHAYEVYPLFFLMSFVLVSICTISWWSFGKVEVWLDRSQKLPPLDWARIHDNYWKFHTVAYDPEGKTKRRCEIMEALEDEMVDAAKKRGTR</sequence>
<dbReference type="GO" id="GO:0005764">
    <property type="term" value="C:lysosome"/>
    <property type="evidence" value="ECO:0007669"/>
    <property type="project" value="TreeGrafter"/>
</dbReference>
<dbReference type="GO" id="GO:0005576">
    <property type="term" value="C:extracellular region"/>
    <property type="evidence" value="ECO:0007669"/>
    <property type="project" value="UniProtKB-SubCell"/>
</dbReference>
<evidence type="ECO:0000256" key="11">
    <source>
        <dbReference type="PIRSR" id="PIRSR601461-1"/>
    </source>
</evidence>
<evidence type="ECO:0000256" key="7">
    <source>
        <dbReference type="ARBA" id="ARBA00022801"/>
    </source>
</evidence>
<keyword evidence="3" id="KW-0964">Secreted</keyword>
<feature type="chain" id="PRO_5012629738" description="Peptidase A1 domain-containing protein" evidence="14">
    <location>
        <begin position="17"/>
        <end position="664"/>
    </location>
</feature>
<evidence type="ECO:0000256" key="2">
    <source>
        <dbReference type="ARBA" id="ARBA00007447"/>
    </source>
</evidence>
<dbReference type="InterPro" id="IPR034164">
    <property type="entry name" value="Pepsin-like_dom"/>
</dbReference>
<dbReference type="STRING" id="2018661.A0A2A2LJE3"/>
<proteinExistence type="inferred from homology"/>
<reference evidence="16 17" key="1">
    <citation type="journal article" date="2017" name="Curr. Biol.">
        <title>Genome architecture and evolution of a unichromosomal asexual nematode.</title>
        <authorList>
            <person name="Fradin H."/>
            <person name="Zegar C."/>
            <person name="Gutwein M."/>
            <person name="Lucas J."/>
            <person name="Kovtun M."/>
            <person name="Corcoran D."/>
            <person name="Baugh L.R."/>
            <person name="Kiontke K."/>
            <person name="Gunsalus K."/>
            <person name="Fitch D.H."/>
            <person name="Piano F."/>
        </authorList>
    </citation>
    <scope>NUCLEOTIDE SEQUENCE [LARGE SCALE GENOMIC DNA]</scope>
    <source>
        <strain evidence="16">PF1309</strain>
    </source>
</reference>
<dbReference type="FunFam" id="2.40.70.10:FF:000086">
    <property type="entry name" value="ASpartyl Protease"/>
    <property type="match status" value="1"/>
</dbReference>
<comment type="subcellular location">
    <subcellularLocation>
        <location evidence="1">Secreted</location>
    </subcellularLocation>
</comment>
<name>A0A2A2LJE3_9BILA</name>
<keyword evidence="9" id="KW-1015">Disulfide bond</keyword>
<evidence type="ECO:0000256" key="12">
    <source>
        <dbReference type="RuleBase" id="RU000454"/>
    </source>
</evidence>
<dbReference type="PANTHER" id="PTHR47966">
    <property type="entry name" value="BETA-SITE APP-CLEAVING ENZYME, ISOFORM A-RELATED"/>
    <property type="match status" value="1"/>
</dbReference>
<dbReference type="Pfam" id="PF00026">
    <property type="entry name" value="Asp"/>
    <property type="match status" value="1"/>
</dbReference>
<evidence type="ECO:0000256" key="3">
    <source>
        <dbReference type="ARBA" id="ARBA00022525"/>
    </source>
</evidence>
<comment type="caution">
    <text evidence="16">The sequence shown here is derived from an EMBL/GenBank/DDBJ whole genome shotgun (WGS) entry which is preliminary data.</text>
</comment>
<gene>
    <name evidence="16" type="ORF">WR25_15381</name>
</gene>
<evidence type="ECO:0000256" key="6">
    <source>
        <dbReference type="ARBA" id="ARBA00022750"/>
    </source>
</evidence>
<feature type="active site" evidence="11">
    <location>
        <position position="279"/>
    </location>
</feature>
<keyword evidence="8" id="KW-0865">Zymogen</keyword>
<dbReference type="SUPFAM" id="SSF50630">
    <property type="entry name" value="Acid proteases"/>
    <property type="match status" value="1"/>
</dbReference>
<keyword evidence="7 12" id="KW-0378">Hydrolase</keyword>
<feature type="signal peptide" evidence="14">
    <location>
        <begin position="1"/>
        <end position="16"/>
    </location>
</feature>
<dbReference type="PANTHER" id="PTHR47966:SF8">
    <property type="entry name" value="ASPARTIC PROTEASE 1-RELATED"/>
    <property type="match status" value="1"/>
</dbReference>
<dbReference type="Gene3D" id="2.40.70.10">
    <property type="entry name" value="Acid Proteases"/>
    <property type="match status" value="2"/>
</dbReference>
<dbReference type="FunFam" id="2.40.70.10:FF:000058">
    <property type="entry name" value="ASpartyl Protease"/>
    <property type="match status" value="1"/>
</dbReference>
<keyword evidence="17" id="KW-1185">Reference proteome</keyword>
<dbReference type="AlphaFoldDB" id="A0A2A2LJE3"/>
<accession>A0A2A2LJE3</accession>
<protein>
    <recommendedName>
        <fullName evidence="15">Peptidase A1 domain-containing protein</fullName>
    </recommendedName>
</protein>
<evidence type="ECO:0000256" key="1">
    <source>
        <dbReference type="ARBA" id="ARBA00004613"/>
    </source>
</evidence>
<keyword evidence="6 12" id="KW-0064">Aspartyl protease</keyword>
<evidence type="ECO:0000256" key="4">
    <source>
        <dbReference type="ARBA" id="ARBA00022670"/>
    </source>
</evidence>
<evidence type="ECO:0000256" key="14">
    <source>
        <dbReference type="SAM" id="SignalP"/>
    </source>
</evidence>
<feature type="active site" evidence="11">
    <location>
        <position position="89"/>
    </location>
</feature>
<dbReference type="CDD" id="cd05471">
    <property type="entry name" value="pepsin_like"/>
    <property type="match status" value="1"/>
</dbReference>
<keyword evidence="13" id="KW-1133">Transmembrane helix</keyword>
<evidence type="ECO:0000256" key="5">
    <source>
        <dbReference type="ARBA" id="ARBA00022729"/>
    </source>
</evidence>